<reference evidence="2" key="1">
    <citation type="submission" date="2017-05" db="EMBL/GenBank/DDBJ databases">
        <authorList>
            <person name="Rodrigo-Torres L."/>
            <person name="Arahal R. D."/>
            <person name="Lucena T."/>
        </authorList>
    </citation>
    <scope>NUCLEOTIDE SEQUENCE [LARGE SCALE GENOMIC DNA]</scope>
    <source>
        <strain evidence="2">CECT 8489</strain>
    </source>
</reference>
<evidence type="ECO:0000313" key="2">
    <source>
        <dbReference type="Proteomes" id="UP000201838"/>
    </source>
</evidence>
<accession>A0A238IX67</accession>
<protein>
    <recommendedName>
        <fullName evidence="3">Glycine zipper domain-containing protein</fullName>
    </recommendedName>
</protein>
<dbReference type="PROSITE" id="PS51257">
    <property type="entry name" value="PROKAR_LIPOPROTEIN"/>
    <property type="match status" value="1"/>
</dbReference>
<name>A0A238IX67_9RHOB</name>
<keyword evidence="2" id="KW-1185">Reference proteome</keyword>
<dbReference type="Proteomes" id="UP000201838">
    <property type="component" value="Unassembled WGS sequence"/>
</dbReference>
<sequence length="68" mass="6495">MQKTLTFAAVAAVLTLAACGDNDLERGVSGAAIGAVGAELTGGNAVTGAAIGGAAGVFCDDLTPELCR</sequence>
<gene>
    <name evidence="1" type="ORF">BOA8489_00741</name>
</gene>
<dbReference type="EMBL" id="FXXQ01000002">
    <property type="protein sequence ID" value="SMX22643.1"/>
    <property type="molecule type" value="Genomic_DNA"/>
</dbReference>
<evidence type="ECO:0008006" key="3">
    <source>
        <dbReference type="Google" id="ProtNLM"/>
    </source>
</evidence>
<organism evidence="1 2">
    <name type="scientific">Boseongicola aestuarii</name>
    <dbReference type="NCBI Taxonomy" id="1470561"/>
    <lineage>
        <taxon>Bacteria</taxon>
        <taxon>Pseudomonadati</taxon>
        <taxon>Pseudomonadota</taxon>
        <taxon>Alphaproteobacteria</taxon>
        <taxon>Rhodobacterales</taxon>
        <taxon>Paracoccaceae</taxon>
        <taxon>Boseongicola</taxon>
    </lineage>
</organism>
<dbReference type="RefSeq" id="WP_093972631.1">
    <property type="nucleotide sequence ID" value="NZ_FXXQ01000002.1"/>
</dbReference>
<proteinExistence type="predicted"/>
<evidence type="ECO:0000313" key="1">
    <source>
        <dbReference type="EMBL" id="SMX22643.1"/>
    </source>
</evidence>
<dbReference type="AlphaFoldDB" id="A0A238IX67"/>